<dbReference type="PANTHER" id="PTHR11571">
    <property type="entry name" value="GLUTATHIONE S-TRANSFERASE"/>
    <property type="match status" value="1"/>
</dbReference>
<dbReference type="SUPFAM" id="SSF52833">
    <property type="entry name" value="Thioredoxin-like"/>
    <property type="match status" value="1"/>
</dbReference>
<keyword evidence="9" id="KW-1185">Reference proteome</keyword>
<comment type="catalytic activity">
    <reaction evidence="5">
        <text>RX + glutathione = an S-substituted glutathione + a halide anion + H(+)</text>
        <dbReference type="Rhea" id="RHEA:16437"/>
        <dbReference type="ChEBI" id="CHEBI:15378"/>
        <dbReference type="ChEBI" id="CHEBI:16042"/>
        <dbReference type="ChEBI" id="CHEBI:17792"/>
        <dbReference type="ChEBI" id="CHEBI:57925"/>
        <dbReference type="ChEBI" id="CHEBI:90779"/>
        <dbReference type="EC" id="2.5.1.18"/>
    </reaction>
</comment>
<evidence type="ECO:0000259" key="7">
    <source>
        <dbReference type="PROSITE" id="PS50405"/>
    </source>
</evidence>
<reference evidence="8" key="1">
    <citation type="submission" date="2020-11" db="EMBL/GenBank/DDBJ databases">
        <authorList>
            <person name="Tran Van P."/>
        </authorList>
    </citation>
    <scope>NUCLEOTIDE SEQUENCE</scope>
</reference>
<feature type="domain" description="GST N-terminal" evidence="6">
    <location>
        <begin position="4"/>
        <end position="86"/>
    </location>
</feature>
<evidence type="ECO:0000256" key="4">
    <source>
        <dbReference type="ARBA" id="ARBA00022679"/>
    </source>
</evidence>
<dbReference type="CDD" id="cd03075">
    <property type="entry name" value="GST_N_Mu"/>
    <property type="match status" value="1"/>
</dbReference>
<comment type="similarity">
    <text evidence="2">Belongs to the GST superfamily. Mu family.</text>
</comment>
<dbReference type="InterPro" id="IPR040079">
    <property type="entry name" value="Glutathione_S-Trfase"/>
</dbReference>
<evidence type="ECO:0000256" key="2">
    <source>
        <dbReference type="ARBA" id="ARBA00005861"/>
    </source>
</evidence>
<dbReference type="Pfam" id="PF14497">
    <property type="entry name" value="GST_C_3"/>
    <property type="match status" value="2"/>
</dbReference>
<protein>
    <recommendedName>
        <fullName evidence="3">glutathione transferase</fullName>
        <ecNumber evidence="3">2.5.1.18</ecNumber>
    </recommendedName>
</protein>
<dbReference type="Gene3D" id="1.20.1050.130">
    <property type="match status" value="2"/>
</dbReference>
<accession>A0A7R9MHP4</accession>
<dbReference type="PROSITE" id="PS50404">
    <property type="entry name" value="GST_NTER"/>
    <property type="match status" value="1"/>
</dbReference>
<feature type="domain" description="GST C-terminal" evidence="7">
    <location>
        <begin position="88"/>
        <end position="222"/>
    </location>
</feature>
<organism evidence="8">
    <name type="scientific">Oppiella nova</name>
    <dbReference type="NCBI Taxonomy" id="334625"/>
    <lineage>
        <taxon>Eukaryota</taxon>
        <taxon>Metazoa</taxon>
        <taxon>Ecdysozoa</taxon>
        <taxon>Arthropoda</taxon>
        <taxon>Chelicerata</taxon>
        <taxon>Arachnida</taxon>
        <taxon>Acari</taxon>
        <taxon>Acariformes</taxon>
        <taxon>Sarcoptiformes</taxon>
        <taxon>Oribatida</taxon>
        <taxon>Brachypylina</taxon>
        <taxon>Oppioidea</taxon>
        <taxon>Oppiidae</taxon>
        <taxon>Oppiella</taxon>
    </lineage>
</organism>
<dbReference type="OrthoDB" id="4951845at2759"/>
<dbReference type="Pfam" id="PF02798">
    <property type="entry name" value="GST_N"/>
    <property type="match status" value="1"/>
</dbReference>
<dbReference type="SFLD" id="SFLDS00019">
    <property type="entry name" value="Glutathione_Transferase_(cytos"/>
    <property type="match status" value="1"/>
</dbReference>
<comment type="function">
    <text evidence="1">Conjugation of reduced glutathione to a wide number of exogenous and endogenous hydrophobic electrophiles.</text>
</comment>
<dbReference type="EMBL" id="OC933789">
    <property type="protein sequence ID" value="CAD7660005.1"/>
    <property type="molecule type" value="Genomic_DNA"/>
</dbReference>
<evidence type="ECO:0000313" key="8">
    <source>
        <dbReference type="EMBL" id="CAD7660005.1"/>
    </source>
</evidence>
<dbReference type="InterPro" id="IPR004046">
    <property type="entry name" value="GST_C"/>
</dbReference>
<evidence type="ECO:0000256" key="3">
    <source>
        <dbReference type="ARBA" id="ARBA00012452"/>
    </source>
</evidence>
<keyword evidence="4" id="KW-0808">Transferase</keyword>
<dbReference type="InterPro" id="IPR036282">
    <property type="entry name" value="Glutathione-S-Trfase_C_sf"/>
</dbReference>
<dbReference type="SUPFAM" id="SSF47616">
    <property type="entry name" value="GST C-terminal domain-like"/>
    <property type="match status" value="2"/>
</dbReference>
<dbReference type="InterPro" id="IPR036249">
    <property type="entry name" value="Thioredoxin-like_sf"/>
</dbReference>
<evidence type="ECO:0000256" key="5">
    <source>
        <dbReference type="ARBA" id="ARBA00047960"/>
    </source>
</evidence>
<evidence type="ECO:0000313" key="9">
    <source>
        <dbReference type="Proteomes" id="UP000728032"/>
    </source>
</evidence>
<dbReference type="EC" id="2.5.1.18" evidence="3"/>
<evidence type="ECO:0000256" key="1">
    <source>
        <dbReference type="ARBA" id="ARBA00003701"/>
    </source>
</evidence>
<dbReference type="InterPro" id="IPR050213">
    <property type="entry name" value="GST_superfamily"/>
</dbReference>
<gene>
    <name evidence="8" type="ORF">ONB1V03_LOCUS16576</name>
</gene>
<proteinExistence type="inferred from homology"/>
<dbReference type="GO" id="GO:0006749">
    <property type="term" value="P:glutathione metabolic process"/>
    <property type="evidence" value="ECO:0007669"/>
    <property type="project" value="TreeGrafter"/>
</dbReference>
<dbReference type="AlphaFoldDB" id="A0A7R9MHP4"/>
<dbReference type="InterPro" id="IPR010987">
    <property type="entry name" value="Glutathione-S-Trfase_C-like"/>
</dbReference>
<evidence type="ECO:0000259" key="6">
    <source>
        <dbReference type="PROSITE" id="PS50404"/>
    </source>
</evidence>
<dbReference type="PANTHER" id="PTHR11571:SF222">
    <property type="entry name" value="GLUTATHIONE TRANSFERASE"/>
    <property type="match status" value="1"/>
</dbReference>
<name>A0A7R9MHP4_9ACAR</name>
<sequence length="232" mass="27177">MSATTPTLAYWDIRGFGQPIRYLLKYAGVDFNDKRYVYSNEKEWQSDKPNLGLDFPNLPYYIDGDIKLTQTLAILRYLGRKHRLVATDDQTLARQDMAEQQILDVMNGLYHIIMNPDYETKKADYFTGTLEPQLDLLVKFMGDKEWLSGQLSYVDFMAYEILDCGQLSYVDFMAYEILDWFRLFSSDTIAKYPAITRYMARFEALPAIKSYRSSPQYKSWPLFSPWAQWGAK</sequence>
<dbReference type="Proteomes" id="UP000728032">
    <property type="component" value="Unassembled WGS sequence"/>
</dbReference>
<dbReference type="GO" id="GO:0004364">
    <property type="term" value="F:glutathione transferase activity"/>
    <property type="evidence" value="ECO:0007669"/>
    <property type="project" value="UniProtKB-EC"/>
</dbReference>
<dbReference type="InterPro" id="IPR004045">
    <property type="entry name" value="Glutathione_S-Trfase_N"/>
</dbReference>
<dbReference type="EMBL" id="CAJPVJ010018964">
    <property type="protein sequence ID" value="CAG2177143.1"/>
    <property type="molecule type" value="Genomic_DNA"/>
</dbReference>
<dbReference type="PROSITE" id="PS50405">
    <property type="entry name" value="GST_CTER"/>
    <property type="match status" value="1"/>
</dbReference>